<evidence type="ECO:0000313" key="2">
    <source>
        <dbReference type="Proteomes" id="UP000075288"/>
    </source>
</evidence>
<dbReference type="EMBL" id="LQYG01000040">
    <property type="protein sequence ID" value="KYC63332.1"/>
    <property type="molecule type" value="Genomic_DNA"/>
</dbReference>
<accession>A0A150K1H5</accession>
<gene>
    <name evidence="1" type="ORF">B4098_0676</name>
</gene>
<dbReference type="AlphaFoldDB" id="A0A150K1H5"/>
<reference evidence="1 2" key="1">
    <citation type="submission" date="2016-01" db="EMBL/GenBank/DDBJ databases">
        <title>Genome Sequences of Twelve Sporeforming Bacillus Species Isolated from Foods.</title>
        <authorList>
            <person name="Berendsen E.M."/>
            <person name="Wells-Bennik M.H."/>
            <person name="Krawcyk A.O."/>
            <person name="De Jong A."/>
            <person name="Holsappel S."/>
            <person name="Eijlander R.T."/>
            <person name="Kuipers O.P."/>
        </authorList>
    </citation>
    <scope>NUCLEOTIDE SEQUENCE [LARGE SCALE GENOMIC DNA]</scope>
    <source>
        <strain evidence="1 2">B4098</strain>
    </source>
</reference>
<protein>
    <submittedName>
        <fullName evidence="1">Uncharacterized protein</fullName>
    </submittedName>
</protein>
<organism evidence="1 2">
    <name type="scientific">Heyndrickxia coagulans</name>
    <name type="common">Weizmannia coagulans</name>
    <dbReference type="NCBI Taxonomy" id="1398"/>
    <lineage>
        <taxon>Bacteria</taxon>
        <taxon>Bacillati</taxon>
        <taxon>Bacillota</taxon>
        <taxon>Bacilli</taxon>
        <taxon>Bacillales</taxon>
        <taxon>Bacillaceae</taxon>
        <taxon>Heyndrickxia</taxon>
    </lineage>
</organism>
<dbReference type="PATRIC" id="fig|1398.26.peg.2677"/>
<dbReference type="Proteomes" id="UP000075288">
    <property type="component" value="Unassembled WGS sequence"/>
</dbReference>
<proteinExistence type="predicted"/>
<sequence>MQAFFYAGEKDGGISQIQNAHAGQKYQNDTDIAELFNTVVKWKIKPFFNVY</sequence>
<evidence type="ECO:0000313" key="1">
    <source>
        <dbReference type="EMBL" id="KYC63332.1"/>
    </source>
</evidence>
<name>A0A150K1H5_HEYCO</name>
<comment type="caution">
    <text evidence="1">The sequence shown here is derived from an EMBL/GenBank/DDBJ whole genome shotgun (WGS) entry which is preliminary data.</text>
</comment>